<gene>
    <name evidence="1" type="ORF">F1188_20445</name>
</gene>
<proteinExistence type="predicted"/>
<dbReference type="Proteomes" id="UP000324065">
    <property type="component" value="Unassembled WGS sequence"/>
</dbReference>
<reference evidence="1 2" key="1">
    <citation type="submission" date="2019-09" db="EMBL/GenBank/DDBJ databases">
        <title>Genome sequence of Roseospira marina, one of the more divergent members of the non-sulfur purple photosynthetic bacterial family, the Rhodospirillaceae.</title>
        <authorList>
            <person name="Meyer T."/>
            <person name="Kyndt J."/>
        </authorList>
    </citation>
    <scope>NUCLEOTIDE SEQUENCE [LARGE SCALE GENOMIC DNA]</scope>
    <source>
        <strain evidence="1 2">DSM 15113</strain>
    </source>
</reference>
<dbReference type="OrthoDB" id="5465471at2"/>
<evidence type="ECO:0000313" key="1">
    <source>
        <dbReference type="EMBL" id="KAA5602618.1"/>
    </source>
</evidence>
<keyword evidence="2" id="KW-1185">Reference proteome</keyword>
<organism evidence="1 2">
    <name type="scientific">Roseospira marina</name>
    <dbReference type="NCBI Taxonomy" id="140057"/>
    <lineage>
        <taxon>Bacteria</taxon>
        <taxon>Pseudomonadati</taxon>
        <taxon>Pseudomonadota</taxon>
        <taxon>Alphaproteobacteria</taxon>
        <taxon>Rhodospirillales</taxon>
        <taxon>Rhodospirillaceae</taxon>
        <taxon>Roseospira</taxon>
    </lineage>
</organism>
<dbReference type="AlphaFoldDB" id="A0A5M6I4A1"/>
<dbReference type="RefSeq" id="WP_150064302.1">
    <property type="nucleotide sequence ID" value="NZ_VWPJ01000050.1"/>
</dbReference>
<protein>
    <submittedName>
        <fullName evidence="1">Uncharacterized protein</fullName>
    </submittedName>
</protein>
<comment type="caution">
    <text evidence="1">The sequence shown here is derived from an EMBL/GenBank/DDBJ whole genome shotgun (WGS) entry which is preliminary data.</text>
</comment>
<accession>A0A5M6I4A1</accession>
<dbReference type="EMBL" id="VWPJ01000050">
    <property type="protein sequence ID" value="KAA5602618.1"/>
    <property type="molecule type" value="Genomic_DNA"/>
</dbReference>
<sequence length="580" mass="61521">MTQFTVKGLSWNTEDFVRDFGLAETVVVDGVALPRAYALPYAVSLLVQEIKSTLAAGAAAAEILEPMLDEIAVLAGALGLSEVRHGEGLLWREDLQKFVPWGRATNADIDGWQASGVWVDLPGLAYAIDARRPLVKTPTIITPAHGSTDAQLDVTTGPMRGLYGVESGGLRVRWYEPESATIVHDSGWVTGPVTHVAPDDGSINTLSSYDITAQHRDADGVESAESPRVIVTTAETLRPIMGVALVSTGGGAGTWQRVSEHGANLTTTPYDFGGPAWDRHPVWGGIVDEVVDGQAMVRIPAFYYRVGTAPVGSDQAGRTCWWVSSVPADGFVRHPAFRAGGEDIPHFWVAKYQGSNDGGTMVGSAPGVLPLVNLPFATYRSRCQARNVGGVTGFDAWSIYQLAAIQMLAMIEMGGSDSQALIGRGRVDEPVSGDNRARVDAADVAQATYRGIVGLWGNVAQFLAGLRATSSDVIEIWDRDGGQTWVDTGATAAPGLRPVTMRAQSGPGHDFRDVFVPALSSSAPSEWTWPDNARLSGHADAVAHAGGAWDEGDGAGLWRLSVSLTSLADDWVGGRLAKTP</sequence>
<evidence type="ECO:0000313" key="2">
    <source>
        <dbReference type="Proteomes" id="UP000324065"/>
    </source>
</evidence>
<name>A0A5M6I4A1_9PROT</name>